<dbReference type="GO" id="GO:0016020">
    <property type="term" value="C:membrane"/>
    <property type="evidence" value="ECO:0007669"/>
    <property type="project" value="UniProtKB-SubCell"/>
</dbReference>
<gene>
    <name evidence="3" type="ORF">SMTD_LOCUS8266</name>
</gene>
<evidence type="ECO:0000256" key="1">
    <source>
        <dbReference type="ARBA" id="ARBA00004370"/>
    </source>
</evidence>
<proteinExistence type="predicted"/>
<dbReference type="InterPro" id="IPR011993">
    <property type="entry name" value="PH-like_dom_sf"/>
</dbReference>
<dbReference type="EMBL" id="UZAL01028808">
    <property type="protein sequence ID" value="VDP43839.1"/>
    <property type="molecule type" value="Genomic_DNA"/>
</dbReference>
<reference evidence="3 4" key="1">
    <citation type="submission" date="2018-11" db="EMBL/GenBank/DDBJ databases">
        <authorList>
            <consortium name="Pathogen Informatics"/>
        </authorList>
    </citation>
    <scope>NUCLEOTIDE SEQUENCE [LARGE SCALE GENOMIC DNA]</scope>
    <source>
        <strain>Denwood</strain>
        <strain evidence="4">Zambia</strain>
    </source>
</reference>
<protein>
    <submittedName>
        <fullName evidence="3">Uncharacterized protein</fullName>
    </submittedName>
</protein>
<name>A0A183P1N0_9TREM</name>
<organism evidence="3 4">
    <name type="scientific">Schistosoma mattheei</name>
    <dbReference type="NCBI Taxonomy" id="31246"/>
    <lineage>
        <taxon>Eukaryota</taxon>
        <taxon>Metazoa</taxon>
        <taxon>Spiralia</taxon>
        <taxon>Lophotrochozoa</taxon>
        <taxon>Platyhelminthes</taxon>
        <taxon>Trematoda</taxon>
        <taxon>Digenea</taxon>
        <taxon>Strigeidida</taxon>
        <taxon>Schistosomatoidea</taxon>
        <taxon>Schistosomatidae</taxon>
        <taxon>Schistosoma</taxon>
    </lineage>
</organism>
<dbReference type="GO" id="GO:0045595">
    <property type="term" value="P:regulation of cell differentiation"/>
    <property type="evidence" value="ECO:0007669"/>
    <property type="project" value="TreeGrafter"/>
</dbReference>
<keyword evidence="4" id="KW-1185">Reference proteome</keyword>
<dbReference type="Pfam" id="PF00169">
    <property type="entry name" value="PH"/>
    <property type="match status" value="1"/>
</dbReference>
<evidence type="ECO:0000313" key="4">
    <source>
        <dbReference type="Proteomes" id="UP000269396"/>
    </source>
</evidence>
<dbReference type="InterPro" id="IPR001849">
    <property type="entry name" value="PH_domain"/>
</dbReference>
<accession>A0A183P1N0</accession>
<sequence length="247" mass="28076">MRKNNNKGQINDTTGPKNKTTDRYLELGTFLKRWKPAWLVLYGNGELRYFESKDDYVAKATINVPRICREILSGHRNIDPPKDRSSECIFGLRTDESNWYFCAQSPDDAVVWRLALSEVKGMSIPRYRVRMPPPEAPPPGYTDGTNYYQYACPAETTVPLYQASGGMREVPIIYRGSDGEYIMPRQIIEHPDGSRTIILGDGNEIPCHCRHGYYCGCGYGFGDAALLGLAAGTLMWSPFLWFPFFWC</sequence>
<dbReference type="Gene3D" id="2.30.29.30">
    <property type="entry name" value="Pleckstrin-homology domain (PH domain)/Phosphotyrosine-binding domain (PTB)"/>
    <property type="match status" value="1"/>
</dbReference>
<dbReference type="FunFam" id="2.30.29.30:FF:000073">
    <property type="entry name" value="Pleckstrin homology domain-containing family B member 2"/>
    <property type="match status" value="1"/>
</dbReference>
<dbReference type="PANTHER" id="PTHR14309">
    <property type="entry name" value="EXPRESSED PROTEIN"/>
    <property type="match status" value="1"/>
</dbReference>
<dbReference type="AlphaFoldDB" id="A0A183P1N0"/>
<comment type="subcellular location">
    <subcellularLocation>
        <location evidence="1">Membrane</location>
    </subcellularLocation>
</comment>
<evidence type="ECO:0000313" key="3">
    <source>
        <dbReference type="EMBL" id="VDP43839.1"/>
    </source>
</evidence>
<dbReference type="PANTHER" id="PTHR14309:SF10">
    <property type="entry name" value="PH DOMAIN-CONTAINING PROTEIN"/>
    <property type="match status" value="1"/>
</dbReference>
<dbReference type="SMART" id="SM00233">
    <property type="entry name" value="PH"/>
    <property type="match status" value="1"/>
</dbReference>
<dbReference type="PROSITE" id="PS50003">
    <property type="entry name" value="PH_DOMAIN"/>
    <property type="match status" value="1"/>
</dbReference>
<evidence type="ECO:0000256" key="2">
    <source>
        <dbReference type="ARBA" id="ARBA00023136"/>
    </source>
</evidence>
<dbReference type="SUPFAM" id="SSF50729">
    <property type="entry name" value="PH domain-like"/>
    <property type="match status" value="1"/>
</dbReference>
<keyword evidence="2" id="KW-0472">Membrane</keyword>
<dbReference type="InterPro" id="IPR039680">
    <property type="entry name" value="PLEKHB1/2"/>
</dbReference>
<dbReference type="Proteomes" id="UP000269396">
    <property type="component" value="Unassembled WGS sequence"/>
</dbReference>